<reference evidence="2" key="2">
    <citation type="submission" date="2018-03" db="EMBL/GenBank/DDBJ databases">
        <title>The Triticum urartu genome reveals the dynamic nature of wheat genome evolution.</title>
        <authorList>
            <person name="Ling H."/>
            <person name="Ma B."/>
            <person name="Shi X."/>
            <person name="Liu H."/>
            <person name="Dong L."/>
            <person name="Sun H."/>
            <person name="Cao Y."/>
            <person name="Gao Q."/>
            <person name="Zheng S."/>
            <person name="Li Y."/>
            <person name="Yu Y."/>
            <person name="Du H."/>
            <person name="Qi M."/>
            <person name="Li Y."/>
            <person name="Yu H."/>
            <person name="Cui Y."/>
            <person name="Wang N."/>
            <person name="Chen C."/>
            <person name="Wu H."/>
            <person name="Zhao Y."/>
            <person name="Zhang J."/>
            <person name="Li Y."/>
            <person name="Zhou W."/>
            <person name="Zhang B."/>
            <person name="Hu W."/>
            <person name="Eijk M."/>
            <person name="Tang J."/>
            <person name="Witsenboer H."/>
            <person name="Zhao S."/>
            <person name="Li Z."/>
            <person name="Zhang A."/>
            <person name="Wang D."/>
            <person name="Liang C."/>
        </authorList>
    </citation>
    <scope>NUCLEOTIDE SEQUENCE [LARGE SCALE GENOMIC DNA]</scope>
    <source>
        <strain evidence="2">cv. G1812</strain>
    </source>
</reference>
<dbReference type="PANTHER" id="PTHR11439">
    <property type="entry name" value="GAG-POL-RELATED RETROTRANSPOSON"/>
    <property type="match status" value="1"/>
</dbReference>
<name>A0A8R7QHG1_TRIUA</name>
<dbReference type="SUPFAM" id="SSF56672">
    <property type="entry name" value="DNA/RNA polymerases"/>
    <property type="match status" value="1"/>
</dbReference>
<feature type="domain" description="Reverse transcriptase Ty1/copia-type" evidence="1">
    <location>
        <begin position="60"/>
        <end position="301"/>
    </location>
</feature>
<reference evidence="2" key="3">
    <citation type="submission" date="2022-06" db="UniProtKB">
        <authorList>
            <consortium name="EnsemblPlants"/>
        </authorList>
    </citation>
    <scope>IDENTIFICATION</scope>
</reference>
<dbReference type="Proteomes" id="UP000015106">
    <property type="component" value="Chromosome 5"/>
</dbReference>
<dbReference type="AlphaFoldDB" id="A0A8R7QHG1"/>
<reference evidence="3" key="1">
    <citation type="journal article" date="2013" name="Nature">
        <title>Draft genome of the wheat A-genome progenitor Triticum urartu.</title>
        <authorList>
            <person name="Ling H.Q."/>
            <person name="Zhao S."/>
            <person name="Liu D."/>
            <person name="Wang J."/>
            <person name="Sun H."/>
            <person name="Zhang C."/>
            <person name="Fan H."/>
            <person name="Li D."/>
            <person name="Dong L."/>
            <person name="Tao Y."/>
            <person name="Gao C."/>
            <person name="Wu H."/>
            <person name="Li Y."/>
            <person name="Cui Y."/>
            <person name="Guo X."/>
            <person name="Zheng S."/>
            <person name="Wang B."/>
            <person name="Yu K."/>
            <person name="Liang Q."/>
            <person name="Yang W."/>
            <person name="Lou X."/>
            <person name="Chen J."/>
            <person name="Feng M."/>
            <person name="Jian J."/>
            <person name="Zhang X."/>
            <person name="Luo G."/>
            <person name="Jiang Y."/>
            <person name="Liu J."/>
            <person name="Wang Z."/>
            <person name="Sha Y."/>
            <person name="Zhang B."/>
            <person name="Wu H."/>
            <person name="Tang D."/>
            <person name="Shen Q."/>
            <person name="Xue P."/>
            <person name="Zou S."/>
            <person name="Wang X."/>
            <person name="Liu X."/>
            <person name="Wang F."/>
            <person name="Yang Y."/>
            <person name="An X."/>
            <person name="Dong Z."/>
            <person name="Zhang K."/>
            <person name="Zhang X."/>
            <person name="Luo M.C."/>
            <person name="Dvorak J."/>
            <person name="Tong Y."/>
            <person name="Wang J."/>
            <person name="Yang H."/>
            <person name="Li Z."/>
            <person name="Wang D."/>
            <person name="Zhang A."/>
            <person name="Wang J."/>
        </authorList>
    </citation>
    <scope>NUCLEOTIDE SEQUENCE</scope>
    <source>
        <strain evidence="3">cv. G1812</strain>
    </source>
</reference>
<dbReference type="Pfam" id="PF07727">
    <property type="entry name" value="RVT_2"/>
    <property type="match status" value="1"/>
</dbReference>
<protein>
    <recommendedName>
        <fullName evidence="1">Reverse transcriptase Ty1/copia-type domain-containing protein</fullName>
    </recommendedName>
</protein>
<proteinExistence type="predicted"/>
<evidence type="ECO:0000313" key="3">
    <source>
        <dbReference type="Proteomes" id="UP000015106"/>
    </source>
</evidence>
<dbReference type="PANTHER" id="PTHR11439:SF450">
    <property type="entry name" value="REVERSE TRANSCRIPTASE TY1_COPIA-TYPE DOMAIN-CONTAINING PROTEIN"/>
    <property type="match status" value="1"/>
</dbReference>
<sequence>MVTRHRDHTRKEKSYTDGTVRYDSRCRAFFAAPVSHRDALGEPAWRAAMSEEFAALRHTNTWVLVPRPPGVNIVSCKWIFKTKHRSDGSVDKHKAHLVARGFTQHHGIDYGDTFSPVVKPATVRLVLSLAVSHGWSLRQIDVSNAFLYGLLAEDVYMQQPPGFEDATYPSHVCKLQRSIYVLKQSPRAWYARLSQRLSRLGFVASRSYASMFIFSQGTIQIYMLVYVDDIVIAGSTLAVVDRLVQSLSASFPIKDLGRLKYFLGLEASFHSGGMTLTQKKYALDLLHRVNMENCKATSTPLATSESLSHHSGALLGRDDSFRYRSVVGALQYLTLTRPDISFAVNKVCQFLSQPTEDHWEAVKHILRYVKGCVDDRRSTGGFAIFVGPNLVSWSSKKQPIVSRSSTEAEYKALANGAAEAIWIDSVLTELGVPRQRTPILWCDNLGAIYLTANPVFHARTKYIEIDFHFVRERVAACELEVRFISTDDQLVDVFTKPATRQMLDRFRTNLNLVCSSD</sequence>
<accession>A0A8R7QHG1</accession>
<keyword evidence="3" id="KW-1185">Reference proteome</keyword>
<dbReference type="InterPro" id="IPR013103">
    <property type="entry name" value="RVT_2"/>
</dbReference>
<evidence type="ECO:0000259" key="1">
    <source>
        <dbReference type="Pfam" id="PF07727"/>
    </source>
</evidence>
<dbReference type="Gramene" id="TuG1812G0500003749.01.T01">
    <property type="protein sequence ID" value="TuG1812G0500003749.01.T01"/>
    <property type="gene ID" value="TuG1812G0500003749.01"/>
</dbReference>
<dbReference type="EnsemblPlants" id="TuG1812G0500003749.01.T01">
    <property type="protein sequence ID" value="TuG1812G0500003749.01.T01"/>
    <property type="gene ID" value="TuG1812G0500003749.01"/>
</dbReference>
<organism evidence="2 3">
    <name type="scientific">Triticum urartu</name>
    <name type="common">Red wild einkorn</name>
    <name type="synonym">Crithodium urartu</name>
    <dbReference type="NCBI Taxonomy" id="4572"/>
    <lineage>
        <taxon>Eukaryota</taxon>
        <taxon>Viridiplantae</taxon>
        <taxon>Streptophyta</taxon>
        <taxon>Embryophyta</taxon>
        <taxon>Tracheophyta</taxon>
        <taxon>Spermatophyta</taxon>
        <taxon>Magnoliopsida</taxon>
        <taxon>Liliopsida</taxon>
        <taxon>Poales</taxon>
        <taxon>Poaceae</taxon>
        <taxon>BOP clade</taxon>
        <taxon>Pooideae</taxon>
        <taxon>Triticodae</taxon>
        <taxon>Triticeae</taxon>
        <taxon>Triticinae</taxon>
        <taxon>Triticum</taxon>
    </lineage>
</organism>
<evidence type="ECO:0000313" key="2">
    <source>
        <dbReference type="EnsemblPlants" id="TuG1812G0500003749.01.T01"/>
    </source>
</evidence>
<dbReference type="InterPro" id="IPR043502">
    <property type="entry name" value="DNA/RNA_pol_sf"/>
</dbReference>
<dbReference type="CDD" id="cd09272">
    <property type="entry name" value="RNase_HI_RT_Ty1"/>
    <property type="match status" value="1"/>
</dbReference>